<feature type="transmembrane region" description="Helical" evidence="6">
    <location>
        <begin position="12"/>
        <end position="39"/>
    </location>
</feature>
<feature type="transmembrane region" description="Helical" evidence="6">
    <location>
        <begin position="250"/>
        <end position="272"/>
    </location>
</feature>
<comment type="subcellular location">
    <subcellularLocation>
        <location evidence="1">Cell membrane</location>
        <topology evidence="1">Multi-pass membrane protein</topology>
    </subcellularLocation>
</comment>
<feature type="transmembrane region" description="Helical" evidence="6">
    <location>
        <begin position="347"/>
        <end position="367"/>
    </location>
</feature>
<dbReference type="InterPro" id="IPR011701">
    <property type="entry name" value="MFS"/>
</dbReference>
<feature type="domain" description="Major facilitator superfamily (MFS) profile" evidence="7">
    <location>
        <begin position="10"/>
        <end position="397"/>
    </location>
</feature>
<accession>A0ABS4T7H3</accession>
<keyword evidence="2" id="KW-1003">Cell membrane</keyword>
<dbReference type="CDD" id="cd06173">
    <property type="entry name" value="MFS_MefA_like"/>
    <property type="match status" value="1"/>
</dbReference>
<reference evidence="8 9" key="1">
    <citation type="submission" date="2021-03" db="EMBL/GenBank/DDBJ databases">
        <title>Sequencing the genomes of 1000 actinobacteria strains.</title>
        <authorList>
            <person name="Klenk H.-P."/>
        </authorList>
    </citation>
    <scope>NUCLEOTIDE SEQUENCE [LARGE SCALE GENOMIC DNA]</scope>
    <source>
        <strain evidence="8 9">DSM 46670</strain>
    </source>
</reference>
<dbReference type="PANTHER" id="PTHR23513">
    <property type="entry name" value="INTEGRAL MEMBRANE EFFLUX PROTEIN-RELATED"/>
    <property type="match status" value="1"/>
</dbReference>
<keyword evidence="4 6" id="KW-1133">Transmembrane helix</keyword>
<keyword evidence="5 6" id="KW-0472">Membrane</keyword>
<dbReference type="InterPro" id="IPR020846">
    <property type="entry name" value="MFS_dom"/>
</dbReference>
<evidence type="ECO:0000259" key="7">
    <source>
        <dbReference type="PROSITE" id="PS50850"/>
    </source>
</evidence>
<comment type="caution">
    <text evidence="8">The sequence shown here is derived from an EMBL/GenBank/DDBJ whole genome shotgun (WGS) entry which is preliminary data.</text>
</comment>
<dbReference type="PROSITE" id="PS50850">
    <property type="entry name" value="MFS"/>
    <property type="match status" value="1"/>
</dbReference>
<proteinExistence type="predicted"/>
<dbReference type="PRINTS" id="PR01035">
    <property type="entry name" value="TCRTETA"/>
</dbReference>
<dbReference type="InterPro" id="IPR001958">
    <property type="entry name" value="Tet-R_TetA/multi-R_MdtG-like"/>
</dbReference>
<evidence type="ECO:0000256" key="5">
    <source>
        <dbReference type="ARBA" id="ARBA00023136"/>
    </source>
</evidence>
<dbReference type="RefSeq" id="WP_209633577.1">
    <property type="nucleotide sequence ID" value="NZ_JAGINW010000001.1"/>
</dbReference>
<sequence>MTVPLRRNRNYTLLWAGQAVSEVGFSTTMIAFPLLVLGITGSPAASGLVLGADAAAQLIAGLPAGALVDRWDRKRIMLWCEAVLAIAVGSLALALWWNTATLGHMVAVAVIMGICRALFEPAEDASLVRLVSDEQLATAISLNTARSSIGQMAGTALGGVLFAIGRMVPFVVDMITHLISLVTLAFLRIPAREVKPGPIGNIGREMAAGLRWVWGHRHVRVTALCAVSLNFFFNAFYIVIIVLADSRGVPAGQIGLMAAMLGVGGVLGALIAPTLHRVLNPWVSIMAVFWMVTLLTPITIFAPNGYVLGALFAGMAFLAPTANTTINTHQLLLTPDHLRGRLSGVMNVFVGAAAAAGPALGGVLVEFVSGDAAVLWCTAGMAAISLLVTFSPVLRNYPIESGKDVSDGRERPVPGPAQR</sequence>
<feature type="transmembrane region" description="Helical" evidence="6">
    <location>
        <begin position="373"/>
        <end position="394"/>
    </location>
</feature>
<dbReference type="EMBL" id="JAGINW010000001">
    <property type="protein sequence ID" value="MBP2319884.1"/>
    <property type="molecule type" value="Genomic_DNA"/>
</dbReference>
<feature type="transmembrane region" description="Helical" evidence="6">
    <location>
        <begin position="45"/>
        <end position="64"/>
    </location>
</feature>
<evidence type="ECO:0000256" key="2">
    <source>
        <dbReference type="ARBA" id="ARBA00022475"/>
    </source>
</evidence>
<keyword evidence="9" id="KW-1185">Reference proteome</keyword>
<keyword evidence="3 6" id="KW-0812">Transmembrane</keyword>
<feature type="transmembrane region" description="Helical" evidence="6">
    <location>
        <begin position="306"/>
        <end position="326"/>
    </location>
</feature>
<dbReference type="SUPFAM" id="SSF103473">
    <property type="entry name" value="MFS general substrate transporter"/>
    <property type="match status" value="1"/>
</dbReference>
<evidence type="ECO:0000256" key="3">
    <source>
        <dbReference type="ARBA" id="ARBA00022692"/>
    </source>
</evidence>
<name>A0ABS4T7H3_9PSEU</name>
<protein>
    <submittedName>
        <fullName evidence="8">MFS family permease</fullName>
    </submittedName>
</protein>
<evidence type="ECO:0000256" key="4">
    <source>
        <dbReference type="ARBA" id="ARBA00022989"/>
    </source>
</evidence>
<gene>
    <name evidence="8" type="ORF">JOF56_000269</name>
</gene>
<dbReference type="InterPro" id="IPR036259">
    <property type="entry name" value="MFS_trans_sf"/>
</dbReference>
<feature type="transmembrane region" description="Helical" evidence="6">
    <location>
        <begin position="279"/>
        <end position="300"/>
    </location>
</feature>
<feature type="transmembrane region" description="Helical" evidence="6">
    <location>
        <begin position="76"/>
        <end position="96"/>
    </location>
</feature>
<evidence type="ECO:0000256" key="6">
    <source>
        <dbReference type="SAM" id="Phobius"/>
    </source>
</evidence>
<evidence type="ECO:0000313" key="8">
    <source>
        <dbReference type="EMBL" id="MBP2319884.1"/>
    </source>
</evidence>
<organism evidence="8 9">
    <name type="scientific">Kibdelosporangium banguiense</name>
    <dbReference type="NCBI Taxonomy" id="1365924"/>
    <lineage>
        <taxon>Bacteria</taxon>
        <taxon>Bacillati</taxon>
        <taxon>Actinomycetota</taxon>
        <taxon>Actinomycetes</taxon>
        <taxon>Pseudonocardiales</taxon>
        <taxon>Pseudonocardiaceae</taxon>
        <taxon>Kibdelosporangium</taxon>
    </lineage>
</organism>
<feature type="transmembrane region" description="Helical" evidence="6">
    <location>
        <begin position="221"/>
        <end position="244"/>
    </location>
</feature>
<dbReference type="Proteomes" id="UP001519332">
    <property type="component" value="Unassembled WGS sequence"/>
</dbReference>
<evidence type="ECO:0000256" key="1">
    <source>
        <dbReference type="ARBA" id="ARBA00004651"/>
    </source>
</evidence>
<dbReference type="Pfam" id="PF07690">
    <property type="entry name" value="MFS_1"/>
    <property type="match status" value="1"/>
</dbReference>
<dbReference type="PANTHER" id="PTHR23513:SF6">
    <property type="entry name" value="MAJOR FACILITATOR SUPERFAMILY ASSOCIATED DOMAIN-CONTAINING PROTEIN"/>
    <property type="match status" value="1"/>
</dbReference>
<dbReference type="Gene3D" id="1.20.1250.20">
    <property type="entry name" value="MFS general substrate transporter like domains"/>
    <property type="match status" value="1"/>
</dbReference>
<evidence type="ECO:0000313" key="9">
    <source>
        <dbReference type="Proteomes" id="UP001519332"/>
    </source>
</evidence>